<dbReference type="EC" id="2.8.3.-" evidence="2"/>
<dbReference type="PANTHER" id="PTHR48207">
    <property type="entry name" value="SUCCINATE--HYDROXYMETHYLGLUTARATE COA-TRANSFERASE"/>
    <property type="match status" value="1"/>
</dbReference>
<sequence>MSGVLAGIRVLDLTQMVAGPLCTLLLGDLGAEVIKVEPPDGDSSRQIGVNRACGESDYFLSLNRNKRSIVLDLKTDSGIETLKALALASDIVVENFRPGTMEKLGIGYDTLSELNPGLIFCSMSGFGQSGPYRDRPALDPVIQAMSGVMQLTGTPDSGPLKTGILISDFVPPLFGTIGVMGALFARASSGKGQRVDVSMLDATVFSMVPREGFYFSTGQTPGRLGNAHYQISPWNTYGTSDGRHIMIVAHTDKFWRALATALGRADLLSDARFLTNATRLENRAALEPEIASAFAKGTLAHWTQVLTDASVLFAPVRDFEEVFSDPVVRDGIVQTVRHPTAGDLPLLRNPIKLSTHSADIRRPPPLLGEHTDEILAELRAQQRAPVAPQDAVTSIF</sequence>
<dbReference type="Proteomes" id="UP001385892">
    <property type="component" value="Unassembled WGS sequence"/>
</dbReference>
<dbReference type="Gene3D" id="3.40.50.10540">
    <property type="entry name" value="Crotonobetainyl-coa:carnitine coa-transferase, domain 1"/>
    <property type="match status" value="1"/>
</dbReference>
<dbReference type="Pfam" id="PF02515">
    <property type="entry name" value="CoA_transf_3"/>
    <property type="match status" value="1"/>
</dbReference>
<proteinExistence type="predicted"/>
<dbReference type="InterPro" id="IPR050483">
    <property type="entry name" value="CoA-transferase_III_domain"/>
</dbReference>
<dbReference type="GO" id="GO:0016740">
    <property type="term" value="F:transferase activity"/>
    <property type="evidence" value="ECO:0007669"/>
    <property type="project" value="UniProtKB-KW"/>
</dbReference>
<dbReference type="SUPFAM" id="SSF89796">
    <property type="entry name" value="CoA-transferase family III (CaiB/BaiF)"/>
    <property type="match status" value="1"/>
</dbReference>
<gene>
    <name evidence="2" type="ORF">WKW82_31595</name>
</gene>
<reference evidence="2 3" key="1">
    <citation type="submission" date="2024-03" db="EMBL/GenBank/DDBJ databases">
        <title>Novel species of the genus Variovorax.</title>
        <authorList>
            <person name="Liu Q."/>
            <person name="Xin Y.-H."/>
        </authorList>
    </citation>
    <scope>NUCLEOTIDE SEQUENCE [LARGE SCALE GENOMIC DNA]</scope>
    <source>
        <strain evidence="2 3">KACC 18900</strain>
    </source>
</reference>
<evidence type="ECO:0000313" key="2">
    <source>
        <dbReference type="EMBL" id="MEJ8851218.1"/>
    </source>
</evidence>
<dbReference type="InterPro" id="IPR003673">
    <property type="entry name" value="CoA-Trfase_fam_III"/>
</dbReference>
<dbReference type="EMBL" id="JBBKZT010000020">
    <property type="protein sequence ID" value="MEJ8851218.1"/>
    <property type="molecule type" value="Genomic_DNA"/>
</dbReference>
<dbReference type="PANTHER" id="PTHR48207:SF3">
    <property type="entry name" value="SUCCINATE--HYDROXYMETHYLGLUTARATE COA-TRANSFERASE"/>
    <property type="match status" value="1"/>
</dbReference>
<organism evidence="2 3">
    <name type="scientific">Variovorax rhizosphaerae</name>
    <dbReference type="NCBI Taxonomy" id="1836200"/>
    <lineage>
        <taxon>Bacteria</taxon>
        <taxon>Pseudomonadati</taxon>
        <taxon>Pseudomonadota</taxon>
        <taxon>Betaproteobacteria</taxon>
        <taxon>Burkholderiales</taxon>
        <taxon>Comamonadaceae</taxon>
        <taxon>Variovorax</taxon>
    </lineage>
</organism>
<dbReference type="InterPro" id="IPR044855">
    <property type="entry name" value="CoA-Trfase_III_dom3_sf"/>
</dbReference>
<dbReference type="InterPro" id="IPR023606">
    <property type="entry name" value="CoA-Trfase_III_dom_1_sf"/>
</dbReference>
<evidence type="ECO:0000313" key="3">
    <source>
        <dbReference type="Proteomes" id="UP001385892"/>
    </source>
</evidence>
<dbReference type="RefSeq" id="WP_340346764.1">
    <property type="nucleotide sequence ID" value="NZ_JBBKZT010000020.1"/>
</dbReference>
<protein>
    <submittedName>
        <fullName evidence="2">CoA transferase</fullName>
        <ecNumber evidence="2">2.8.3.-</ecNumber>
    </submittedName>
</protein>
<dbReference type="Gene3D" id="3.30.1540.10">
    <property type="entry name" value="formyl-coa transferase, domain 3"/>
    <property type="match status" value="1"/>
</dbReference>
<keyword evidence="3" id="KW-1185">Reference proteome</keyword>
<name>A0ABU8WUI5_9BURK</name>
<comment type="caution">
    <text evidence="2">The sequence shown here is derived from an EMBL/GenBank/DDBJ whole genome shotgun (WGS) entry which is preliminary data.</text>
</comment>
<evidence type="ECO:0000256" key="1">
    <source>
        <dbReference type="ARBA" id="ARBA00022679"/>
    </source>
</evidence>
<keyword evidence="1 2" id="KW-0808">Transferase</keyword>
<accession>A0ABU8WUI5</accession>